<gene>
    <name evidence="1" type="ORF">PSYICH_LOCUS8894</name>
</gene>
<dbReference type="OrthoDB" id="6782434at2759"/>
<dbReference type="EMBL" id="OV651815">
    <property type="protein sequence ID" value="CAH1107858.1"/>
    <property type="molecule type" value="Genomic_DNA"/>
</dbReference>
<dbReference type="PANTHER" id="PTHR37162">
    <property type="entry name" value="HAT FAMILY DIMERISATION DOMAINCONTAINING PROTEIN-RELATED"/>
    <property type="match status" value="1"/>
</dbReference>
<organism evidence="1 2">
    <name type="scientific">Psylliodes chrysocephalus</name>
    <dbReference type="NCBI Taxonomy" id="3402493"/>
    <lineage>
        <taxon>Eukaryota</taxon>
        <taxon>Metazoa</taxon>
        <taxon>Ecdysozoa</taxon>
        <taxon>Arthropoda</taxon>
        <taxon>Hexapoda</taxon>
        <taxon>Insecta</taxon>
        <taxon>Pterygota</taxon>
        <taxon>Neoptera</taxon>
        <taxon>Endopterygota</taxon>
        <taxon>Coleoptera</taxon>
        <taxon>Polyphaga</taxon>
        <taxon>Cucujiformia</taxon>
        <taxon>Chrysomeloidea</taxon>
        <taxon>Chrysomelidae</taxon>
        <taxon>Galerucinae</taxon>
        <taxon>Alticini</taxon>
        <taxon>Psylliodes</taxon>
    </lineage>
</organism>
<protein>
    <submittedName>
        <fullName evidence="1">Uncharacterized protein</fullName>
    </submittedName>
</protein>
<dbReference type="Proteomes" id="UP001153636">
    <property type="component" value="Chromosome 3"/>
</dbReference>
<keyword evidence="2" id="KW-1185">Reference proteome</keyword>
<sequence length="108" mass="12134">MGIGIDNAAVMVGINNGVYAILKKEIPNLILVRRVCHSLQSAVTAASTESLPKNLEFLIRETYDWFARSYSRQQKYKALYNAINDGQYPPENCTSLSDTLDVYRISCL</sequence>
<reference evidence="1" key="1">
    <citation type="submission" date="2022-01" db="EMBL/GenBank/DDBJ databases">
        <authorList>
            <person name="King R."/>
        </authorList>
    </citation>
    <scope>NUCLEOTIDE SEQUENCE</scope>
</reference>
<evidence type="ECO:0000313" key="1">
    <source>
        <dbReference type="EMBL" id="CAH1107858.1"/>
    </source>
</evidence>
<dbReference type="AlphaFoldDB" id="A0A9P0CWM8"/>
<proteinExistence type="predicted"/>
<evidence type="ECO:0000313" key="2">
    <source>
        <dbReference type="Proteomes" id="UP001153636"/>
    </source>
</evidence>
<dbReference type="PANTHER" id="PTHR37162:SF1">
    <property type="entry name" value="BED-TYPE DOMAIN-CONTAINING PROTEIN"/>
    <property type="match status" value="1"/>
</dbReference>
<accession>A0A9P0CWM8</accession>
<name>A0A9P0CWM8_9CUCU</name>